<reference evidence="7 8" key="1">
    <citation type="submission" date="2018-10" db="EMBL/GenBank/DDBJ databases">
        <title>Ulvibacterium marinum gen. nov., sp. nov., a novel marine bacterium of the family Flavobacteriaceae, isolated from a culture of the green alga Ulva prolifera.</title>
        <authorList>
            <person name="Zhang Z."/>
        </authorList>
    </citation>
    <scope>NUCLEOTIDE SEQUENCE [LARGE SCALE GENOMIC DNA]</scope>
    <source>
        <strain evidence="7 8">CCMM003</strain>
    </source>
</reference>
<evidence type="ECO:0000256" key="5">
    <source>
        <dbReference type="ARBA" id="ARBA00022840"/>
    </source>
</evidence>
<dbReference type="InterPro" id="IPR008266">
    <property type="entry name" value="Tyr_kinase_AS"/>
</dbReference>
<keyword evidence="4" id="KW-0418">Kinase</keyword>
<name>A0A3B0CA24_9FLAO</name>
<keyword evidence="3" id="KW-0547">Nucleotide-binding</keyword>
<evidence type="ECO:0000256" key="2">
    <source>
        <dbReference type="ARBA" id="ARBA00022679"/>
    </source>
</evidence>
<gene>
    <name evidence="7" type="ORF">D7Z94_05615</name>
</gene>
<evidence type="ECO:0000256" key="4">
    <source>
        <dbReference type="ARBA" id="ARBA00022777"/>
    </source>
</evidence>
<sequence length="334" mass="38158">MNPEFLELLISDGLPITNTSRFELLTGGVSSEIYRIDIEGKTFVVKRALKKLKVKSDWFADVSRNDFEIKYLKYVAQFLPNAVPKLLGKGQGYFVMEFLDQGFSNWKTLLMSGNFRETHAQEAGRLLGRIHQYSYFNKAVAKQFNSLQNFVQLRISPYLLYCAESHPLVAEEILKEAERLKNTHECLVHGDYSPKNILISKKRMVIVDCEVAFYGDAAFDIAFLSSHLLLKGLYHAPHDTNLEHLVKAFLLAYEKERGGIQDFRELQKRTAILLPMLLLARIDGKSPVEYLNPNKQALAREFALKQIAGKNPELQAIIQAWFKNLKNSTNLNGK</sequence>
<dbReference type="Proteomes" id="UP000276603">
    <property type="component" value="Unassembled WGS sequence"/>
</dbReference>
<dbReference type="InterPro" id="IPR011009">
    <property type="entry name" value="Kinase-like_dom_sf"/>
</dbReference>
<proteinExistence type="inferred from homology"/>
<dbReference type="InterPro" id="IPR002575">
    <property type="entry name" value="Aminoglycoside_PTrfase"/>
</dbReference>
<evidence type="ECO:0000259" key="6">
    <source>
        <dbReference type="Pfam" id="PF01636"/>
    </source>
</evidence>
<keyword evidence="8" id="KW-1185">Reference proteome</keyword>
<evidence type="ECO:0000313" key="8">
    <source>
        <dbReference type="Proteomes" id="UP000276603"/>
    </source>
</evidence>
<dbReference type="RefSeq" id="WP_120710512.1">
    <property type="nucleotide sequence ID" value="NZ_RBCJ01000001.1"/>
</dbReference>
<keyword evidence="2 7" id="KW-0808">Transferase</keyword>
<keyword evidence="5" id="KW-0067">ATP-binding</keyword>
<comment type="similarity">
    <text evidence="1">Belongs to the methylthioribose kinase family.</text>
</comment>
<dbReference type="GO" id="GO:0004672">
    <property type="term" value="F:protein kinase activity"/>
    <property type="evidence" value="ECO:0007669"/>
    <property type="project" value="InterPro"/>
</dbReference>
<dbReference type="EMBL" id="RBCJ01000001">
    <property type="protein sequence ID" value="RKN83305.1"/>
    <property type="molecule type" value="Genomic_DNA"/>
</dbReference>
<dbReference type="PROSITE" id="PS00109">
    <property type="entry name" value="PROTEIN_KINASE_TYR"/>
    <property type="match status" value="1"/>
</dbReference>
<dbReference type="PANTHER" id="PTHR34273:SF2">
    <property type="entry name" value="METHYLTHIORIBOSE KINASE"/>
    <property type="match status" value="1"/>
</dbReference>
<dbReference type="Gene3D" id="3.30.200.20">
    <property type="entry name" value="Phosphorylase Kinase, domain 1"/>
    <property type="match status" value="1"/>
</dbReference>
<evidence type="ECO:0000313" key="7">
    <source>
        <dbReference type="EMBL" id="RKN83305.1"/>
    </source>
</evidence>
<dbReference type="SUPFAM" id="SSF56112">
    <property type="entry name" value="Protein kinase-like (PK-like)"/>
    <property type="match status" value="1"/>
</dbReference>
<dbReference type="PANTHER" id="PTHR34273">
    <property type="entry name" value="METHYLTHIORIBOSE KINASE"/>
    <property type="match status" value="1"/>
</dbReference>
<organism evidence="7 8">
    <name type="scientific">Ulvibacterium marinum</name>
    <dbReference type="NCBI Taxonomy" id="2419782"/>
    <lineage>
        <taxon>Bacteria</taxon>
        <taxon>Pseudomonadati</taxon>
        <taxon>Bacteroidota</taxon>
        <taxon>Flavobacteriia</taxon>
        <taxon>Flavobacteriales</taxon>
        <taxon>Flavobacteriaceae</taxon>
        <taxon>Ulvibacterium</taxon>
    </lineage>
</organism>
<protein>
    <submittedName>
        <fullName evidence="7">Aminoglycoside phosphotransferase family protein</fullName>
    </submittedName>
</protein>
<dbReference type="OrthoDB" id="9777791at2"/>
<feature type="domain" description="Aminoglycoside phosphotransferase" evidence="6">
    <location>
        <begin position="23"/>
        <end position="226"/>
    </location>
</feature>
<dbReference type="AlphaFoldDB" id="A0A3B0CA24"/>
<evidence type="ECO:0000256" key="3">
    <source>
        <dbReference type="ARBA" id="ARBA00022741"/>
    </source>
</evidence>
<dbReference type="GO" id="GO:0005524">
    <property type="term" value="F:ATP binding"/>
    <property type="evidence" value="ECO:0007669"/>
    <property type="project" value="UniProtKB-KW"/>
</dbReference>
<dbReference type="Pfam" id="PF01636">
    <property type="entry name" value="APH"/>
    <property type="match status" value="1"/>
</dbReference>
<accession>A0A3B0CA24</accession>
<dbReference type="Gene3D" id="3.90.1200.10">
    <property type="match status" value="1"/>
</dbReference>
<comment type="caution">
    <text evidence="7">The sequence shown here is derived from an EMBL/GenBank/DDBJ whole genome shotgun (WGS) entry which is preliminary data.</text>
</comment>
<evidence type="ECO:0000256" key="1">
    <source>
        <dbReference type="ARBA" id="ARBA00010165"/>
    </source>
</evidence>